<protein>
    <submittedName>
        <fullName evidence="2">p4 family prophage LambdaSa04 protein</fullName>
    </submittedName>
</protein>
<evidence type="ECO:0000313" key="2">
    <source>
        <dbReference type="EMBL" id="KRN88692.1"/>
    </source>
</evidence>
<dbReference type="AlphaFoldDB" id="A0A0R2KRG0"/>
<dbReference type="InterPro" id="IPR014820">
    <property type="entry name" value="PriCT_1"/>
</dbReference>
<feature type="domain" description="Primase C-terminal 1" evidence="1">
    <location>
        <begin position="187"/>
        <end position="250"/>
    </location>
</feature>
<comment type="caution">
    <text evidence="2">The sequence shown here is derived from an EMBL/GenBank/DDBJ whole genome shotgun (WGS) entry which is preliminary data.</text>
</comment>
<dbReference type="SMART" id="SM00942">
    <property type="entry name" value="PriCT_1"/>
    <property type="match status" value="1"/>
</dbReference>
<dbReference type="InterPro" id="IPR025048">
    <property type="entry name" value="DUF3987"/>
</dbReference>
<proteinExistence type="predicted"/>
<dbReference type="EMBL" id="JQBZ01000025">
    <property type="protein sequence ID" value="KRN88692.1"/>
    <property type="molecule type" value="Genomic_DNA"/>
</dbReference>
<evidence type="ECO:0000259" key="1">
    <source>
        <dbReference type="SMART" id="SM00942"/>
    </source>
</evidence>
<accession>A0A0R2KRG0</accession>
<name>A0A0R2KRG0_9LACO</name>
<keyword evidence="3" id="KW-1185">Reference proteome</keyword>
<dbReference type="Proteomes" id="UP000051500">
    <property type="component" value="Unassembled WGS sequence"/>
</dbReference>
<dbReference type="OrthoDB" id="9763644at2"/>
<evidence type="ECO:0000313" key="3">
    <source>
        <dbReference type="Proteomes" id="UP000051500"/>
    </source>
</evidence>
<gene>
    <name evidence="2" type="ORF">IV53_GL000658</name>
</gene>
<organism evidence="2 3">
    <name type="scientific">Ligilactobacillus ceti DSM 22408</name>
    <dbReference type="NCBI Taxonomy" id="1122146"/>
    <lineage>
        <taxon>Bacteria</taxon>
        <taxon>Bacillati</taxon>
        <taxon>Bacillota</taxon>
        <taxon>Bacilli</taxon>
        <taxon>Lactobacillales</taxon>
        <taxon>Lactobacillaceae</taxon>
        <taxon>Ligilactobacillus</taxon>
    </lineage>
</organism>
<sequence>MKFNLYVSDKVQRKDNCYYKANHLIKNASDMLSAVSFDHTCGEFKGSYRSKANFISSNVDVFDLDNDHSENPDDWIYPEDYEFILGDVSYVIVPSRNNLKSKNGKAPRPRHHVYLAHKPFNSASECEEFKKKVFEKFSFFDSNALDASRFVYGHSVKADEIIWNEGSYTFDEVLSQEIDAFEVFDKESENIKEGQRNSNMSRMAARLIKRYGNSDEAKRIYLEKSRLCDPPLSKEELSSIWYSAVKFGKRISKSEGYIPPEEYNKPIEWEEPIAFNDYELPPFPTHALPSVISDYVMELSESTQTPIDMAATSSLAVLSVAMQGKFKIKAKDDWIEPVNTFVLDVMEPSERKSAVQSAMIKPLNMYETEQNRINQGIIESSKMRKRILEKKQKAIEDQVAKGKAGKEEITKIADEIASFEETKPLKLYVDDITTEKLISVIAQNDGRAAILSTEGGIFDTLSGAYSKTVNIDVMLKGYSGDSIRVDRIGRDSESILSPTLTILLMVQPSVLSGLMQNGVFRGRGLTARFLYCIPRSLVGKRKYYSKPVNKDTYKAYEARIVNILEDSEEELITLSSEADRLIATFAQDLEGKLKTQYEDIIEWAGKLVGNILRISALLTRAQIERKHDFLDVNEPLIVDEKTMENAISIGRYFISHAKAAFILMGIEDSEKEVRKVLEQIKEKGITEFSVRDLMRTCRNLKNRTVALSVIEKLIDYGYVNEKDDPNYAGVGRPKGRKYLVNPMIYGGKND</sequence>
<dbReference type="PATRIC" id="fig|1122146.4.peg.677"/>
<dbReference type="STRING" id="1122146.IV53_GL000658"/>
<reference evidence="2 3" key="1">
    <citation type="journal article" date="2015" name="Genome Announc.">
        <title>Expanding the biotechnology potential of lactobacilli through comparative genomics of 213 strains and associated genera.</title>
        <authorList>
            <person name="Sun Z."/>
            <person name="Harris H.M."/>
            <person name="McCann A."/>
            <person name="Guo C."/>
            <person name="Argimon S."/>
            <person name="Zhang W."/>
            <person name="Yang X."/>
            <person name="Jeffery I.B."/>
            <person name="Cooney J.C."/>
            <person name="Kagawa T.F."/>
            <person name="Liu W."/>
            <person name="Song Y."/>
            <person name="Salvetti E."/>
            <person name="Wrobel A."/>
            <person name="Rasinkangas P."/>
            <person name="Parkhill J."/>
            <person name="Rea M.C."/>
            <person name="O'Sullivan O."/>
            <person name="Ritari J."/>
            <person name="Douillard F.P."/>
            <person name="Paul Ross R."/>
            <person name="Yang R."/>
            <person name="Briner A.E."/>
            <person name="Felis G.E."/>
            <person name="de Vos W.M."/>
            <person name="Barrangou R."/>
            <person name="Klaenhammer T.R."/>
            <person name="Caufield P.W."/>
            <person name="Cui Y."/>
            <person name="Zhang H."/>
            <person name="O'Toole P.W."/>
        </authorList>
    </citation>
    <scope>NUCLEOTIDE SEQUENCE [LARGE SCALE GENOMIC DNA]</scope>
    <source>
        <strain evidence="2 3">DSM 22408</strain>
    </source>
</reference>
<dbReference type="Pfam" id="PF13148">
    <property type="entry name" value="DUF3987"/>
    <property type="match status" value="1"/>
</dbReference>
<dbReference type="RefSeq" id="WP_051188966.1">
    <property type="nucleotide sequence ID" value="NZ_JQBZ01000025.1"/>
</dbReference>
<dbReference type="eggNOG" id="COG0305">
    <property type="taxonomic scope" value="Bacteria"/>
</dbReference>